<evidence type="ECO:0000313" key="2">
    <source>
        <dbReference type="EMBL" id="XCD07906.1"/>
    </source>
</evidence>
<proteinExistence type="predicted"/>
<reference evidence="2" key="1">
    <citation type="submission" date="2024-03" db="EMBL/GenBank/DDBJ databases">
        <title>Diverse circular DNA viruses in blood, oral, and fecal samples of captive lemurs.</title>
        <authorList>
            <person name="Paietta E.N."/>
            <person name="Kraberger S."/>
            <person name="Lund M.C."/>
            <person name="Custer J.M."/>
            <person name="Vargas K.M."/>
            <person name="Ehmke E.E."/>
            <person name="Yoder A.D."/>
            <person name="Varsani A."/>
        </authorList>
    </citation>
    <scope>NUCLEOTIDE SEQUENCE</scope>
    <source>
        <strain evidence="1">Duke_18_68</strain>
        <strain evidence="2">Duke_28FS_93</strain>
    </source>
</reference>
<protein>
    <submittedName>
        <fullName evidence="2">Uncharacterized protein</fullName>
    </submittedName>
</protein>
<dbReference type="EMBL" id="PP511358">
    <property type="protein sequence ID" value="XCD03440.1"/>
    <property type="molecule type" value="Genomic_DNA"/>
</dbReference>
<name>A0AAU8B779_9VIRU</name>
<evidence type="ECO:0000313" key="1">
    <source>
        <dbReference type="EMBL" id="XCD03440.1"/>
    </source>
</evidence>
<organism evidence="2">
    <name type="scientific">Dulem virus 146</name>
    <dbReference type="NCBI Taxonomy" id="3145623"/>
    <lineage>
        <taxon>Viruses</taxon>
        <taxon>Monodnaviria</taxon>
        <taxon>Sangervirae</taxon>
        <taxon>Phixviricota</taxon>
        <taxon>Malgrandaviricetes</taxon>
        <taxon>Petitvirales</taxon>
        <taxon>Microviridae</taxon>
        <taxon>Microvirus</taxon>
    </lineage>
</organism>
<accession>A0AAU8B779</accession>
<dbReference type="EMBL" id="PP511827">
    <property type="protein sequence ID" value="XCD07906.1"/>
    <property type="molecule type" value="Genomic_DNA"/>
</dbReference>
<sequence>MKFYDLCVSCKNWEESTNLIVVSGDDFDGQLIPVRSAKVLYKDRRVLWFKDCVVMLL</sequence>